<dbReference type="AlphaFoldDB" id="A0A0L7K303"/>
<gene>
    <name evidence="1" type="ORF">OBRU01_27059</name>
</gene>
<dbReference type="EMBL" id="JTDY01017609">
    <property type="protein sequence ID" value="KOB51842.1"/>
    <property type="molecule type" value="Genomic_DNA"/>
</dbReference>
<sequence>MLSIKLKDRVRCDDIRAITKVTDAIGMLCKLKWKWAGHVARSQDGR</sequence>
<name>A0A0L7K303_OPEBR</name>
<keyword evidence="2" id="KW-1185">Reference proteome</keyword>
<accession>A0A0L7K303</accession>
<evidence type="ECO:0000313" key="2">
    <source>
        <dbReference type="Proteomes" id="UP000037510"/>
    </source>
</evidence>
<organism evidence="1 2">
    <name type="scientific">Operophtera brumata</name>
    <name type="common">Winter moth</name>
    <name type="synonym">Phalaena brumata</name>
    <dbReference type="NCBI Taxonomy" id="104452"/>
    <lineage>
        <taxon>Eukaryota</taxon>
        <taxon>Metazoa</taxon>
        <taxon>Ecdysozoa</taxon>
        <taxon>Arthropoda</taxon>
        <taxon>Hexapoda</taxon>
        <taxon>Insecta</taxon>
        <taxon>Pterygota</taxon>
        <taxon>Neoptera</taxon>
        <taxon>Endopterygota</taxon>
        <taxon>Lepidoptera</taxon>
        <taxon>Glossata</taxon>
        <taxon>Ditrysia</taxon>
        <taxon>Geometroidea</taxon>
        <taxon>Geometridae</taxon>
        <taxon>Larentiinae</taxon>
        <taxon>Operophtera</taxon>
    </lineage>
</organism>
<evidence type="ECO:0000313" key="1">
    <source>
        <dbReference type="EMBL" id="KOB51842.1"/>
    </source>
</evidence>
<comment type="caution">
    <text evidence="1">The sequence shown here is derived from an EMBL/GenBank/DDBJ whole genome shotgun (WGS) entry which is preliminary data.</text>
</comment>
<dbReference type="Proteomes" id="UP000037510">
    <property type="component" value="Unassembled WGS sequence"/>
</dbReference>
<feature type="non-terminal residue" evidence="1">
    <location>
        <position position="46"/>
    </location>
</feature>
<protein>
    <submittedName>
        <fullName evidence="1">Uncharacterized transposon-derived protein F52C9.6</fullName>
    </submittedName>
</protein>
<proteinExistence type="predicted"/>
<reference evidence="1 2" key="1">
    <citation type="journal article" date="2015" name="Genome Biol. Evol.">
        <title>The genome of winter moth (Operophtera brumata) provides a genomic perspective on sexual dimorphism and phenology.</title>
        <authorList>
            <person name="Derks M.F."/>
            <person name="Smit S."/>
            <person name="Salis L."/>
            <person name="Schijlen E."/>
            <person name="Bossers A."/>
            <person name="Mateman C."/>
            <person name="Pijl A.S."/>
            <person name="de Ridder D."/>
            <person name="Groenen M.A."/>
            <person name="Visser M.E."/>
            <person name="Megens H.J."/>
        </authorList>
    </citation>
    <scope>NUCLEOTIDE SEQUENCE [LARGE SCALE GENOMIC DNA]</scope>
    <source>
        <strain evidence="1">WM2013NL</strain>
        <tissue evidence="1">Head and thorax</tissue>
    </source>
</reference>
<feature type="non-terminal residue" evidence="1">
    <location>
        <position position="1"/>
    </location>
</feature>